<dbReference type="Proteomes" id="UP000324678">
    <property type="component" value="Chromosome"/>
</dbReference>
<feature type="transmembrane region" description="Helical" evidence="7">
    <location>
        <begin position="38"/>
        <end position="57"/>
    </location>
</feature>
<dbReference type="GO" id="GO:0005886">
    <property type="term" value="C:plasma membrane"/>
    <property type="evidence" value="ECO:0007669"/>
    <property type="project" value="UniProtKB-SubCell"/>
</dbReference>
<gene>
    <name evidence="9" type="ORF">FLP10_06630</name>
</gene>
<dbReference type="InterPro" id="IPR027379">
    <property type="entry name" value="CLS_N"/>
</dbReference>
<evidence type="ECO:0000256" key="7">
    <source>
        <dbReference type="SAM" id="Phobius"/>
    </source>
</evidence>
<organism evidence="9 10">
    <name type="scientific">Agromyces intestinalis</name>
    <dbReference type="NCBI Taxonomy" id="2592652"/>
    <lineage>
        <taxon>Bacteria</taxon>
        <taxon>Bacillati</taxon>
        <taxon>Actinomycetota</taxon>
        <taxon>Actinomycetes</taxon>
        <taxon>Micrococcales</taxon>
        <taxon>Microbacteriaceae</taxon>
        <taxon>Agromyces</taxon>
    </lineage>
</organism>
<keyword evidence="4 7" id="KW-1133">Transmembrane helix</keyword>
<evidence type="ECO:0000313" key="9">
    <source>
        <dbReference type="EMBL" id="QEO14131.1"/>
    </source>
</evidence>
<dbReference type="Pfam" id="PF13396">
    <property type="entry name" value="PLDc_N"/>
    <property type="match status" value="1"/>
</dbReference>
<reference evidence="9 10" key="1">
    <citation type="submission" date="2019-09" db="EMBL/GenBank/DDBJ databases">
        <title>Genome sequencing of strain KACC 19306.</title>
        <authorList>
            <person name="Heo J."/>
            <person name="Kim S.-J."/>
            <person name="Kim J.-S."/>
            <person name="Hong S.-B."/>
            <person name="Kwon S.-W."/>
        </authorList>
    </citation>
    <scope>NUCLEOTIDE SEQUENCE [LARGE SCALE GENOMIC DNA]</scope>
    <source>
        <strain evidence="9 10">KACC 19306</strain>
    </source>
</reference>
<keyword evidence="10" id="KW-1185">Reference proteome</keyword>
<evidence type="ECO:0000256" key="6">
    <source>
        <dbReference type="SAM" id="MobiDB-lite"/>
    </source>
</evidence>
<comment type="subcellular location">
    <subcellularLocation>
        <location evidence="1">Cell membrane</location>
        <topology evidence="1">Multi-pass membrane protein</topology>
    </subcellularLocation>
</comment>
<name>A0A5C1YDG0_9MICO</name>
<feature type="compositionally biased region" description="Low complexity" evidence="6">
    <location>
        <begin position="130"/>
        <end position="145"/>
    </location>
</feature>
<feature type="region of interest" description="Disordered" evidence="6">
    <location>
        <begin position="63"/>
        <end position="82"/>
    </location>
</feature>
<evidence type="ECO:0000256" key="3">
    <source>
        <dbReference type="ARBA" id="ARBA00022692"/>
    </source>
</evidence>
<evidence type="ECO:0000256" key="4">
    <source>
        <dbReference type="ARBA" id="ARBA00022989"/>
    </source>
</evidence>
<keyword evidence="2" id="KW-1003">Cell membrane</keyword>
<dbReference type="AlphaFoldDB" id="A0A5C1YDG0"/>
<keyword evidence="3 7" id="KW-0812">Transmembrane</keyword>
<dbReference type="RefSeq" id="WP_149160153.1">
    <property type="nucleotide sequence ID" value="NZ_CP043505.1"/>
</dbReference>
<keyword evidence="5 7" id="KW-0472">Membrane</keyword>
<feature type="domain" description="Cardiolipin synthase N-terminal" evidence="8">
    <location>
        <begin position="14"/>
        <end position="59"/>
    </location>
</feature>
<feature type="compositionally biased region" description="Acidic residues" evidence="6">
    <location>
        <begin position="101"/>
        <end position="110"/>
    </location>
</feature>
<dbReference type="EMBL" id="CP043505">
    <property type="protein sequence ID" value="QEO14131.1"/>
    <property type="molecule type" value="Genomic_DNA"/>
</dbReference>
<proteinExistence type="predicted"/>
<feature type="region of interest" description="Disordered" evidence="6">
    <location>
        <begin position="99"/>
        <end position="145"/>
    </location>
</feature>
<evidence type="ECO:0000259" key="8">
    <source>
        <dbReference type="Pfam" id="PF13396"/>
    </source>
</evidence>
<evidence type="ECO:0000256" key="5">
    <source>
        <dbReference type="ARBA" id="ARBA00023136"/>
    </source>
</evidence>
<protein>
    <submittedName>
        <fullName evidence="9">PLDc_N domain-containing protein</fullName>
    </submittedName>
</protein>
<sequence length="145" mass="15879">MLRVWFGLAVAAAVFMIYSVVDCALFDRTRIRGVARGWWIVIILFVPVIGGVLWFWIGRGPSARVGGRRGGPVAPDDDPDFLRRLERDAAQEERIRRLEQELAELDDDAPDSQGEPGGRPEPRPHRDPGPDGAAGEAGPSGRPNA</sequence>
<feature type="compositionally biased region" description="Basic and acidic residues" evidence="6">
    <location>
        <begin position="118"/>
        <end position="129"/>
    </location>
</feature>
<evidence type="ECO:0000256" key="1">
    <source>
        <dbReference type="ARBA" id="ARBA00004651"/>
    </source>
</evidence>
<evidence type="ECO:0000256" key="2">
    <source>
        <dbReference type="ARBA" id="ARBA00022475"/>
    </source>
</evidence>
<accession>A0A5C1YDG0</accession>
<dbReference type="OrthoDB" id="3298527at2"/>
<feature type="transmembrane region" description="Helical" evidence="7">
    <location>
        <begin position="6"/>
        <end position="26"/>
    </location>
</feature>
<evidence type="ECO:0000313" key="10">
    <source>
        <dbReference type="Proteomes" id="UP000324678"/>
    </source>
</evidence>
<dbReference type="KEGG" id="ail:FLP10_06630"/>